<gene>
    <name evidence="2" type="ORF">ACFQ4H_33290</name>
</gene>
<organism evidence="2 3">
    <name type="scientific">Micromonospora sonneratiae</name>
    <dbReference type="NCBI Taxonomy" id="1184706"/>
    <lineage>
        <taxon>Bacteria</taxon>
        <taxon>Bacillati</taxon>
        <taxon>Actinomycetota</taxon>
        <taxon>Actinomycetes</taxon>
        <taxon>Micromonosporales</taxon>
        <taxon>Micromonosporaceae</taxon>
        <taxon>Micromonospora</taxon>
    </lineage>
</organism>
<evidence type="ECO:0000256" key="1">
    <source>
        <dbReference type="SAM" id="Phobius"/>
    </source>
</evidence>
<dbReference type="EMBL" id="JBHTMP010000107">
    <property type="protein sequence ID" value="MFD1325965.1"/>
    <property type="molecule type" value="Genomic_DNA"/>
</dbReference>
<evidence type="ECO:0000313" key="2">
    <source>
        <dbReference type="EMBL" id="MFD1325965.1"/>
    </source>
</evidence>
<feature type="transmembrane region" description="Helical" evidence="1">
    <location>
        <begin position="86"/>
        <end position="107"/>
    </location>
</feature>
<reference evidence="3" key="1">
    <citation type="journal article" date="2019" name="Int. J. Syst. Evol. Microbiol.">
        <title>The Global Catalogue of Microorganisms (GCM) 10K type strain sequencing project: providing services to taxonomists for standard genome sequencing and annotation.</title>
        <authorList>
            <consortium name="The Broad Institute Genomics Platform"/>
            <consortium name="The Broad Institute Genome Sequencing Center for Infectious Disease"/>
            <person name="Wu L."/>
            <person name="Ma J."/>
        </authorList>
    </citation>
    <scope>NUCLEOTIDE SEQUENCE [LARGE SCALE GENOMIC DNA]</scope>
    <source>
        <strain evidence="3">JCM 31037</strain>
    </source>
</reference>
<keyword evidence="1" id="KW-0812">Transmembrane</keyword>
<feature type="transmembrane region" description="Helical" evidence="1">
    <location>
        <begin position="51"/>
        <end position="80"/>
    </location>
</feature>
<accession>A0ABW3YRG6</accession>
<dbReference type="InterPro" id="IPR009937">
    <property type="entry name" value="Phage_holin_3_6"/>
</dbReference>
<keyword evidence="1" id="KW-0472">Membrane</keyword>
<protein>
    <submittedName>
        <fullName evidence="2">Phage holin family protein</fullName>
    </submittedName>
</protein>
<keyword evidence="1" id="KW-1133">Transmembrane helix</keyword>
<dbReference type="Pfam" id="PF07332">
    <property type="entry name" value="Phage_holin_3_6"/>
    <property type="match status" value="1"/>
</dbReference>
<comment type="caution">
    <text evidence="2">The sequence shown here is derived from an EMBL/GenBank/DDBJ whole genome shotgun (WGS) entry which is preliminary data.</text>
</comment>
<proteinExistence type="predicted"/>
<sequence>MADVVNRAPARPVAEQSTGELVQRAAEQISRLVRDEMALARAELVEKGRHAGLGVGLFGGGGILAFFGAGTLVAAFVLLLALVLPAWAAALVVAVALFVLAAIFALIGRRQLQRAAPLVPQAAADSVRADIAAVSSALRDQNRARST</sequence>
<dbReference type="Proteomes" id="UP001597260">
    <property type="component" value="Unassembled WGS sequence"/>
</dbReference>
<keyword evidence="3" id="KW-1185">Reference proteome</keyword>
<name>A0ABW3YRG6_9ACTN</name>
<dbReference type="RefSeq" id="WP_377578980.1">
    <property type="nucleotide sequence ID" value="NZ_JBHTMP010000107.1"/>
</dbReference>
<evidence type="ECO:0000313" key="3">
    <source>
        <dbReference type="Proteomes" id="UP001597260"/>
    </source>
</evidence>